<evidence type="ECO:0000313" key="2">
    <source>
        <dbReference type="EMBL" id="GIF85194.1"/>
    </source>
</evidence>
<organism evidence="2 3">
    <name type="scientific">Catellatospora bangladeshensis</name>
    <dbReference type="NCBI Taxonomy" id="310355"/>
    <lineage>
        <taxon>Bacteria</taxon>
        <taxon>Bacillati</taxon>
        <taxon>Actinomycetota</taxon>
        <taxon>Actinomycetes</taxon>
        <taxon>Micromonosporales</taxon>
        <taxon>Micromonosporaceae</taxon>
        <taxon>Catellatospora</taxon>
    </lineage>
</organism>
<evidence type="ECO:0000259" key="1">
    <source>
        <dbReference type="PROSITE" id="PS50995"/>
    </source>
</evidence>
<dbReference type="PANTHER" id="PTHR33164:SF99">
    <property type="entry name" value="MARR FAMILY REGULATORY PROTEIN"/>
    <property type="match status" value="1"/>
</dbReference>
<sequence length="151" mass="17188">MGETRWLDDREQETWRAYLEGTRLLIQALDRQLETDSGVSFTDYELLVHLSEAPGRRLRMRDLADASFTSRSGVTRAVTRLEDAGWVRRVECDDDRRGMHAELTEAGAAKLAEAAPGHVSAVRAYMFDHLSKEEQAAIRDGYARMRAHLRP</sequence>
<dbReference type="PRINTS" id="PR00598">
    <property type="entry name" value="HTHMARR"/>
</dbReference>
<evidence type="ECO:0000313" key="3">
    <source>
        <dbReference type="Proteomes" id="UP000601223"/>
    </source>
</evidence>
<dbReference type="InterPro" id="IPR036388">
    <property type="entry name" value="WH-like_DNA-bd_sf"/>
</dbReference>
<dbReference type="PROSITE" id="PS50995">
    <property type="entry name" value="HTH_MARR_2"/>
    <property type="match status" value="1"/>
</dbReference>
<dbReference type="EMBL" id="BONF01000044">
    <property type="protein sequence ID" value="GIF85194.1"/>
    <property type="molecule type" value="Genomic_DNA"/>
</dbReference>
<dbReference type="SUPFAM" id="SSF46785">
    <property type="entry name" value="Winged helix' DNA-binding domain"/>
    <property type="match status" value="1"/>
</dbReference>
<dbReference type="SMART" id="SM00347">
    <property type="entry name" value="HTH_MARR"/>
    <property type="match status" value="1"/>
</dbReference>
<name>A0A8J3JY40_9ACTN</name>
<dbReference type="InterPro" id="IPR036390">
    <property type="entry name" value="WH_DNA-bd_sf"/>
</dbReference>
<dbReference type="GO" id="GO:0006950">
    <property type="term" value="P:response to stress"/>
    <property type="evidence" value="ECO:0007669"/>
    <property type="project" value="TreeGrafter"/>
</dbReference>
<keyword evidence="3" id="KW-1185">Reference proteome</keyword>
<dbReference type="InterPro" id="IPR000835">
    <property type="entry name" value="HTH_MarR-typ"/>
</dbReference>
<gene>
    <name evidence="2" type="ORF">Cba03nite_65430</name>
</gene>
<dbReference type="Gene3D" id="1.10.10.10">
    <property type="entry name" value="Winged helix-like DNA-binding domain superfamily/Winged helix DNA-binding domain"/>
    <property type="match status" value="1"/>
</dbReference>
<dbReference type="Pfam" id="PF12802">
    <property type="entry name" value="MarR_2"/>
    <property type="match status" value="1"/>
</dbReference>
<dbReference type="Proteomes" id="UP000601223">
    <property type="component" value="Unassembled WGS sequence"/>
</dbReference>
<dbReference type="GO" id="GO:0003700">
    <property type="term" value="F:DNA-binding transcription factor activity"/>
    <property type="evidence" value="ECO:0007669"/>
    <property type="project" value="InterPro"/>
</dbReference>
<feature type="domain" description="HTH marR-type" evidence="1">
    <location>
        <begin position="11"/>
        <end position="147"/>
    </location>
</feature>
<protein>
    <submittedName>
        <fullName evidence="2">MarR family transcriptional regulator</fullName>
    </submittedName>
</protein>
<reference evidence="2 3" key="1">
    <citation type="submission" date="2021-01" db="EMBL/GenBank/DDBJ databases">
        <title>Whole genome shotgun sequence of Catellatospora bangladeshensis NBRC 107357.</title>
        <authorList>
            <person name="Komaki H."/>
            <person name="Tamura T."/>
        </authorList>
    </citation>
    <scope>NUCLEOTIDE SEQUENCE [LARGE SCALE GENOMIC DNA]</scope>
    <source>
        <strain evidence="2 3">NBRC 107357</strain>
    </source>
</reference>
<dbReference type="InterPro" id="IPR039422">
    <property type="entry name" value="MarR/SlyA-like"/>
</dbReference>
<comment type="caution">
    <text evidence="2">The sequence shown here is derived from an EMBL/GenBank/DDBJ whole genome shotgun (WGS) entry which is preliminary data.</text>
</comment>
<accession>A0A8J3JY40</accession>
<dbReference type="RefSeq" id="WP_203754644.1">
    <property type="nucleotide sequence ID" value="NZ_BONF01000044.1"/>
</dbReference>
<dbReference type="PANTHER" id="PTHR33164">
    <property type="entry name" value="TRANSCRIPTIONAL REGULATOR, MARR FAMILY"/>
    <property type="match status" value="1"/>
</dbReference>
<proteinExistence type="predicted"/>
<dbReference type="AlphaFoldDB" id="A0A8J3JY40"/>